<keyword evidence="3" id="KW-0762">Sugar transport</keyword>
<dbReference type="Proteomes" id="UP000198508">
    <property type="component" value="Unassembled WGS sequence"/>
</dbReference>
<dbReference type="CDD" id="cd05564">
    <property type="entry name" value="PTS_IIB_chitobiose_lichenan"/>
    <property type="match status" value="1"/>
</dbReference>
<evidence type="ECO:0000256" key="6">
    <source>
        <dbReference type="ARBA" id="ARBA00022777"/>
    </source>
</evidence>
<keyword evidence="2" id="KW-0597">Phosphoprotein</keyword>
<evidence type="ECO:0000259" key="8">
    <source>
        <dbReference type="PROSITE" id="PS51100"/>
    </source>
</evidence>
<dbReference type="InterPro" id="IPR003501">
    <property type="entry name" value="PTS_EIIB_2/3"/>
</dbReference>
<dbReference type="InterPro" id="IPR013012">
    <property type="entry name" value="PTS_EIIB_3"/>
</dbReference>
<dbReference type="InterPro" id="IPR051819">
    <property type="entry name" value="PTS_sugar-specific_EIIB"/>
</dbReference>
<evidence type="ECO:0000313" key="10">
    <source>
        <dbReference type="Proteomes" id="UP000198508"/>
    </source>
</evidence>
<keyword evidence="10" id="KW-1185">Reference proteome</keyword>
<dbReference type="PANTHER" id="PTHR34581:SF2">
    <property type="entry name" value="PTS SYSTEM N,N'-DIACETYLCHITOBIOSE-SPECIFIC EIIB COMPONENT"/>
    <property type="match status" value="1"/>
</dbReference>
<keyword evidence="5" id="KW-0598">Phosphotransferase system</keyword>
<dbReference type="STRING" id="460384.SAMN05216313_1024"/>
<evidence type="ECO:0000256" key="2">
    <source>
        <dbReference type="ARBA" id="ARBA00022553"/>
    </source>
</evidence>
<keyword evidence="1" id="KW-0813">Transport</keyword>
<reference evidence="10" key="1">
    <citation type="submission" date="2016-10" db="EMBL/GenBank/DDBJ databases">
        <authorList>
            <person name="Varghese N."/>
            <person name="Submissions S."/>
        </authorList>
    </citation>
    <scope>NUCLEOTIDE SEQUENCE [LARGE SCALE GENOMIC DNA]</scope>
    <source>
        <strain evidence="10">NLAE-zl-G277</strain>
    </source>
</reference>
<dbReference type="GO" id="GO:0016301">
    <property type="term" value="F:kinase activity"/>
    <property type="evidence" value="ECO:0007669"/>
    <property type="project" value="UniProtKB-KW"/>
</dbReference>
<evidence type="ECO:0000256" key="7">
    <source>
        <dbReference type="PROSITE-ProRule" id="PRU00423"/>
    </source>
</evidence>
<dbReference type="PANTHER" id="PTHR34581">
    <property type="entry name" value="PTS SYSTEM N,N'-DIACETYLCHITOBIOSE-SPECIFIC EIIB COMPONENT"/>
    <property type="match status" value="1"/>
</dbReference>
<evidence type="ECO:0000313" key="9">
    <source>
        <dbReference type="EMBL" id="SET07285.1"/>
    </source>
</evidence>
<keyword evidence="6" id="KW-0418">Kinase</keyword>
<accession>A0A1I0BK34</accession>
<dbReference type="GO" id="GO:0009401">
    <property type="term" value="P:phosphoenolpyruvate-dependent sugar phosphotransferase system"/>
    <property type="evidence" value="ECO:0007669"/>
    <property type="project" value="UniProtKB-KW"/>
</dbReference>
<dbReference type="Gene3D" id="3.40.50.2300">
    <property type="match status" value="1"/>
</dbReference>
<gene>
    <name evidence="9" type="ORF">SAMN05216313_1024</name>
</gene>
<evidence type="ECO:0000256" key="1">
    <source>
        <dbReference type="ARBA" id="ARBA00022448"/>
    </source>
</evidence>
<dbReference type="RefSeq" id="WP_024734634.1">
    <property type="nucleotide sequence ID" value="NZ_CABJCG010000001.1"/>
</dbReference>
<dbReference type="GO" id="GO:0008982">
    <property type="term" value="F:protein-N(PI)-phosphohistidine-sugar phosphotransferase activity"/>
    <property type="evidence" value="ECO:0007669"/>
    <property type="project" value="InterPro"/>
</dbReference>
<sequence>MNILLMCMAGASTSLVMNKMKAALTEDQKDWKIEAHPFDRMDEVVENFDVILIGPQIAYKKKELLRKAAEIGKPLDSIAPVDYAMGNGAKILKQAQALYEGRDK</sequence>
<protein>
    <submittedName>
        <fullName evidence="9">PTS system, cellobiose-specific IIB component</fullName>
    </submittedName>
</protein>
<dbReference type="Pfam" id="PF02302">
    <property type="entry name" value="PTS_IIB"/>
    <property type="match status" value="1"/>
</dbReference>
<dbReference type="EMBL" id="FOIM01000002">
    <property type="protein sequence ID" value="SET07285.1"/>
    <property type="molecule type" value="Genomic_DNA"/>
</dbReference>
<name>A0A1I0BK34_9FIRM</name>
<evidence type="ECO:0000256" key="5">
    <source>
        <dbReference type="ARBA" id="ARBA00022683"/>
    </source>
</evidence>
<dbReference type="PROSITE" id="PS51100">
    <property type="entry name" value="PTS_EIIB_TYPE_3"/>
    <property type="match status" value="1"/>
</dbReference>
<feature type="modified residue" description="Phosphocysteine; by EIIA" evidence="7">
    <location>
        <position position="7"/>
    </location>
</feature>
<dbReference type="InterPro" id="IPR036095">
    <property type="entry name" value="PTS_EIIB-like_sf"/>
</dbReference>
<dbReference type="SUPFAM" id="SSF52794">
    <property type="entry name" value="PTS system IIB component-like"/>
    <property type="match status" value="1"/>
</dbReference>
<dbReference type="AlphaFoldDB" id="A0A1I0BK34"/>
<evidence type="ECO:0000256" key="4">
    <source>
        <dbReference type="ARBA" id="ARBA00022679"/>
    </source>
</evidence>
<feature type="domain" description="PTS EIIB type-3" evidence="8">
    <location>
        <begin position="1"/>
        <end position="104"/>
    </location>
</feature>
<evidence type="ECO:0000256" key="3">
    <source>
        <dbReference type="ARBA" id="ARBA00022597"/>
    </source>
</evidence>
<organism evidence="9 10">
    <name type="scientific">Enterocloster lavalensis</name>
    <dbReference type="NCBI Taxonomy" id="460384"/>
    <lineage>
        <taxon>Bacteria</taxon>
        <taxon>Bacillati</taxon>
        <taxon>Bacillota</taxon>
        <taxon>Clostridia</taxon>
        <taxon>Lachnospirales</taxon>
        <taxon>Lachnospiraceae</taxon>
        <taxon>Enterocloster</taxon>
    </lineage>
</organism>
<proteinExistence type="predicted"/>
<keyword evidence="4" id="KW-0808">Transferase</keyword>